<accession>A0A3B0TDR6</accession>
<dbReference type="Pfam" id="PF07287">
    <property type="entry name" value="AtuA"/>
    <property type="match status" value="1"/>
</dbReference>
<dbReference type="PANTHER" id="PTHR47585:SF1">
    <property type="entry name" value="DUF1446 DOMAIN-CONTAINING PROTEIN"/>
    <property type="match status" value="1"/>
</dbReference>
<evidence type="ECO:0000313" key="3">
    <source>
        <dbReference type="EMBL" id="VAW05106.1"/>
    </source>
</evidence>
<dbReference type="Pfam" id="PF23544">
    <property type="entry name" value="AtuA_ferredoxin"/>
    <property type="match status" value="1"/>
</dbReference>
<organism evidence="3">
    <name type="scientific">hydrothermal vent metagenome</name>
    <dbReference type="NCBI Taxonomy" id="652676"/>
    <lineage>
        <taxon>unclassified sequences</taxon>
        <taxon>metagenomes</taxon>
        <taxon>ecological metagenomes</taxon>
    </lineage>
</organism>
<feature type="non-terminal residue" evidence="3">
    <location>
        <position position="546"/>
    </location>
</feature>
<protein>
    <submittedName>
        <fullName evidence="3">Terpene utilization protein AtuA</fullName>
    </submittedName>
</protein>
<dbReference type="EMBL" id="UOEK01000310">
    <property type="protein sequence ID" value="VAW05106.1"/>
    <property type="molecule type" value="Genomic_DNA"/>
</dbReference>
<evidence type="ECO:0000259" key="2">
    <source>
        <dbReference type="Pfam" id="PF23544"/>
    </source>
</evidence>
<dbReference type="InterPro" id="IPR056362">
    <property type="entry name" value="AtuA-like_ferredoxin_dom"/>
</dbReference>
<feature type="domain" description="AtuA-like ferredoxin-fold" evidence="2">
    <location>
        <begin position="473"/>
        <end position="545"/>
    </location>
</feature>
<dbReference type="PANTHER" id="PTHR47585">
    <property type="match status" value="1"/>
</dbReference>
<gene>
    <name evidence="3" type="ORF">MNBD_ACTINO02-832</name>
</gene>
<feature type="domain" description="Acyclic terpene utilisation N-terminal" evidence="1">
    <location>
        <begin position="6"/>
        <end position="435"/>
    </location>
</feature>
<reference evidence="3" key="1">
    <citation type="submission" date="2018-06" db="EMBL/GenBank/DDBJ databases">
        <authorList>
            <person name="Zhirakovskaya E."/>
        </authorList>
    </citation>
    <scope>NUCLEOTIDE SEQUENCE</scope>
</reference>
<name>A0A3B0TDR6_9ZZZZ</name>
<sequence length="546" mass="57578">MTRRAIRIANCSGFWGDRQAAAQEMVDGGPIDVLTGDYLAELTLGILAQRSLSGGQGWVPSGVAQINDVLRDCLRSGVKIVMNAGGLDPVGAAALVRDTATAAGLTVSVAAVTGDDMVADVRENPAQFTHMDDGWSLADRNLEVLSANAYLGCWGIARALSDGADVVITGRVTDASLVMGAAAWWHEWPRDAWDKLAGALVAGHLIECGTQVTGGNFAFFQTIGSLDHLGFPIAEVDSDGSAVITKHPGTGGRVIGDTVRAQLLYEIGPPGYLNPDVVAALDSVEIADHGENRVRVSGTLGVAPPPTTKVACVTTGGFHNQVTFLIAGLDADAKAEAVRSALWANLGGRDQFDDVEERWTRTASEDPASHGAAFNRLTIRVIDRDRSKVDKAFSRTAVELALGNYPGLTVTAPPGRASPHIVYVPALVPQRSQTVHMNGATVLIAPPQETGGLVPSPLRTVDTPQTGDTIRVPLGRLVGARSGDKGGDANLGVWVRSETAYGWLSQFLTAQKLGELLPDLAEFTIDRYPLANIQALNFVIRGYLGD</sequence>
<dbReference type="InterPro" id="IPR010839">
    <property type="entry name" value="AtuA_N"/>
</dbReference>
<dbReference type="AlphaFoldDB" id="A0A3B0TDR6"/>
<evidence type="ECO:0000259" key="1">
    <source>
        <dbReference type="Pfam" id="PF07287"/>
    </source>
</evidence>
<proteinExistence type="predicted"/>